<dbReference type="Proteomes" id="UP000016936">
    <property type="component" value="Unassembled WGS sequence"/>
</dbReference>
<keyword evidence="2" id="KW-1185">Reference proteome</keyword>
<organism evidence="1 2">
    <name type="scientific">Cochliobolus heterostrophus (strain C5 / ATCC 48332 / race O)</name>
    <name type="common">Southern corn leaf blight fungus</name>
    <name type="synonym">Bipolaris maydis</name>
    <dbReference type="NCBI Taxonomy" id="701091"/>
    <lineage>
        <taxon>Eukaryota</taxon>
        <taxon>Fungi</taxon>
        <taxon>Dikarya</taxon>
        <taxon>Ascomycota</taxon>
        <taxon>Pezizomycotina</taxon>
        <taxon>Dothideomycetes</taxon>
        <taxon>Pleosporomycetidae</taxon>
        <taxon>Pleosporales</taxon>
        <taxon>Pleosporineae</taxon>
        <taxon>Pleosporaceae</taxon>
        <taxon>Bipolaris</taxon>
    </lineage>
</organism>
<protein>
    <submittedName>
        <fullName evidence="1">Uncharacterized protein</fullName>
    </submittedName>
</protein>
<evidence type="ECO:0000313" key="2">
    <source>
        <dbReference type="Proteomes" id="UP000016936"/>
    </source>
</evidence>
<dbReference type="AlphaFoldDB" id="M2TPC0"/>
<reference evidence="1 2" key="1">
    <citation type="journal article" date="2012" name="PLoS Pathog.">
        <title>Diverse lifestyles and strategies of plant pathogenesis encoded in the genomes of eighteen Dothideomycetes fungi.</title>
        <authorList>
            <person name="Ohm R.A."/>
            <person name="Feau N."/>
            <person name="Henrissat B."/>
            <person name="Schoch C.L."/>
            <person name="Horwitz B.A."/>
            <person name="Barry K.W."/>
            <person name="Condon B.J."/>
            <person name="Copeland A.C."/>
            <person name="Dhillon B."/>
            <person name="Glaser F."/>
            <person name="Hesse C.N."/>
            <person name="Kosti I."/>
            <person name="LaButti K."/>
            <person name="Lindquist E.A."/>
            <person name="Lucas S."/>
            <person name="Salamov A.A."/>
            <person name="Bradshaw R.E."/>
            <person name="Ciuffetti L."/>
            <person name="Hamelin R.C."/>
            <person name="Kema G.H.J."/>
            <person name="Lawrence C."/>
            <person name="Scott J.A."/>
            <person name="Spatafora J.W."/>
            <person name="Turgeon B.G."/>
            <person name="de Wit P.J.G.M."/>
            <person name="Zhong S."/>
            <person name="Goodwin S.B."/>
            <person name="Grigoriev I.V."/>
        </authorList>
    </citation>
    <scope>NUCLEOTIDE SEQUENCE [LARGE SCALE GENOMIC DNA]</scope>
    <source>
        <strain evidence="2">C5 / ATCC 48332 / race O</strain>
    </source>
</reference>
<reference evidence="2" key="2">
    <citation type="journal article" date="2013" name="PLoS Genet.">
        <title>Comparative genome structure, secondary metabolite, and effector coding capacity across Cochliobolus pathogens.</title>
        <authorList>
            <person name="Condon B.J."/>
            <person name="Leng Y."/>
            <person name="Wu D."/>
            <person name="Bushley K.E."/>
            <person name="Ohm R.A."/>
            <person name="Otillar R."/>
            <person name="Martin J."/>
            <person name="Schackwitz W."/>
            <person name="Grimwood J."/>
            <person name="MohdZainudin N."/>
            <person name="Xue C."/>
            <person name="Wang R."/>
            <person name="Manning V.A."/>
            <person name="Dhillon B."/>
            <person name="Tu Z.J."/>
            <person name="Steffenson B.J."/>
            <person name="Salamov A."/>
            <person name="Sun H."/>
            <person name="Lowry S."/>
            <person name="LaButti K."/>
            <person name="Han J."/>
            <person name="Copeland A."/>
            <person name="Lindquist E."/>
            <person name="Barry K."/>
            <person name="Schmutz J."/>
            <person name="Baker S.E."/>
            <person name="Ciuffetti L.M."/>
            <person name="Grigoriev I.V."/>
            <person name="Zhong S."/>
            <person name="Turgeon B.G."/>
        </authorList>
    </citation>
    <scope>NUCLEOTIDE SEQUENCE [LARGE SCALE GENOMIC DNA]</scope>
    <source>
        <strain evidence="2">C5 / ATCC 48332 / race O</strain>
    </source>
</reference>
<name>M2TPC0_COCH5</name>
<accession>M2TPC0</accession>
<dbReference type="OMA" id="ASHIYAD"/>
<proteinExistence type="predicted"/>
<evidence type="ECO:0000313" key="1">
    <source>
        <dbReference type="EMBL" id="EMD88379.1"/>
    </source>
</evidence>
<feature type="non-terminal residue" evidence="1">
    <location>
        <position position="1"/>
    </location>
</feature>
<gene>
    <name evidence="1" type="ORF">COCHEDRAFT_1109043</name>
</gene>
<dbReference type="HOGENOM" id="CLU_3037857_0_0_1"/>
<dbReference type="EMBL" id="KB445580">
    <property type="protein sequence ID" value="EMD88379.1"/>
    <property type="molecule type" value="Genomic_DNA"/>
</dbReference>
<sequence length="55" mass="6436">LASHIYANNSIAETLLGLFLYIITDAIKATDLGFWFTNWLWCQDPCWREIMLEIT</sequence>